<keyword evidence="2" id="KW-1185">Reference proteome</keyword>
<gene>
    <name evidence="1" type="primary">Acey_s0130.g1561</name>
    <name evidence="1" type="ORF">Y032_0130g1561</name>
</gene>
<comment type="caution">
    <text evidence="1">The sequence shown here is derived from an EMBL/GenBank/DDBJ whole genome shotgun (WGS) entry which is preliminary data.</text>
</comment>
<sequence length="93" mass="10578">MRRGSVDAQFSVIIMHRRPTRLSRRAVNAGGKNFLERLEIGLEAGPVFRWPLGRCECLTQLWDNVTHSENAHFPSSESSCVFQDLFENKTNSA</sequence>
<evidence type="ECO:0000313" key="2">
    <source>
        <dbReference type="Proteomes" id="UP000024635"/>
    </source>
</evidence>
<organism evidence="1 2">
    <name type="scientific">Ancylostoma ceylanicum</name>
    <dbReference type="NCBI Taxonomy" id="53326"/>
    <lineage>
        <taxon>Eukaryota</taxon>
        <taxon>Metazoa</taxon>
        <taxon>Ecdysozoa</taxon>
        <taxon>Nematoda</taxon>
        <taxon>Chromadorea</taxon>
        <taxon>Rhabditida</taxon>
        <taxon>Rhabditina</taxon>
        <taxon>Rhabditomorpha</taxon>
        <taxon>Strongyloidea</taxon>
        <taxon>Ancylostomatidae</taxon>
        <taxon>Ancylostomatinae</taxon>
        <taxon>Ancylostoma</taxon>
    </lineage>
</organism>
<name>A0A016T6P2_9BILA</name>
<evidence type="ECO:0000313" key="1">
    <source>
        <dbReference type="EMBL" id="EYB98608.1"/>
    </source>
</evidence>
<dbReference type="Proteomes" id="UP000024635">
    <property type="component" value="Unassembled WGS sequence"/>
</dbReference>
<reference evidence="2" key="1">
    <citation type="journal article" date="2015" name="Nat. Genet.">
        <title>The genome and transcriptome of the zoonotic hookworm Ancylostoma ceylanicum identify infection-specific gene families.</title>
        <authorList>
            <person name="Schwarz E.M."/>
            <person name="Hu Y."/>
            <person name="Antoshechkin I."/>
            <person name="Miller M.M."/>
            <person name="Sternberg P.W."/>
            <person name="Aroian R.V."/>
        </authorList>
    </citation>
    <scope>NUCLEOTIDE SEQUENCE</scope>
    <source>
        <strain evidence="2">HY135</strain>
    </source>
</reference>
<accession>A0A016T6P2</accession>
<dbReference type="AlphaFoldDB" id="A0A016T6P2"/>
<dbReference type="EMBL" id="JARK01001466">
    <property type="protein sequence ID" value="EYB98608.1"/>
    <property type="molecule type" value="Genomic_DNA"/>
</dbReference>
<proteinExistence type="predicted"/>
<protein>
    <submittedName>
        <fullName evidence="1">Uncharacterized protein</fullName>
    </submittedName>
</protein>